<dbReference type="Proteomes" id="UP001065265">
    <property type="component" value="Chromosome"/>
</dbReference>
<dbReference type="PANTHER" id="PTHR40590">
    <property type="entry name" value="CYTOPLASMIC PROTEIN-RELATED"/>
    <property type="match status" value="1"/>
</dbReference>
<evidence type="ECO:0000256" key="1">
    <source>
        <dbReference type="SAM" id="SignalP"/>
    </source>
</evidence>
<keyword evidence="1" id="KW-0732">Signal</keyword>
<dbReference type="RefSeq" id="WP_265558000.1">
    <property type="nucleotide sequence ID" value="NZ_CP092471.1"/>
</dbReference>
<dbReference type="Pfam" id="PF01963">
    <property type="entry name" value="TraB_PrgY_gumN"/>
    <property type="match status" value="1"/>
</dbReference>
<organism evidence="2 3">
    <name type="scientific">Qipengyuania spongiae</name>
    <dbReference type="NCBI Taxonomy" id="2909673"/>
    <lineage>
        <taxon>Bacteria</taxon>
        <taxon>Pseudomonadati</taxon>
        <taxon>Pseudomonadota</taxon>
        <taxon>Alphaproteobacteria</taxon>
        <taxon>Sphingomonadales</taxon>
        <taxon>Erythrobacteraceae</taxon>
        <taxon>Qipengyuania</taxon>
    </lineage>
</organism>
<dbReference type="PROSITE" id="PS51257">
    <property type="entry name" value="PROKAR_LIPOPROTEIN"/>
    <property type="match status" value="1"/>
</dbReference>
<feature type="chain" id="PRO_5045150313" evidence="1">
    <location>
        <begin position="17"/>
        <end position="293"/>
    </location>
</feature>
<dbReference type="InterPro" id="IPR002816">
    <property type="entry name" value="TraB/PrgY/GumN_fam"/>
</dbReference>
<dbReference type="CDD" id="cd14789">
    <property type="entry name" value="Tiki"/>
    <property type="match status" value="1"/>
</dbReference>
<name>A0ABY5T0G7_9SPHN</name>
<keyword evidence="3" id="KW-1185">Reference proteome</keyword>
<reference evidence="2" key="1">
    <citation type="submission" date="2022-02" db="EMBL/GenBank/DDBJ databases">
        <title>Qipengyuania spongiae sp. nov., isolated from marine sponge.</title>
        <authorList>
            <person name="Li Z."/>
            <person name="Zhang M."/>
        </authorList>
    </citation>
    <scope>NUCLEOTIDE SEQUENCE</scope>
    <source>
        <strain evidence="2">PHS-Z21</strain>
    </source>
</reference>
<evidence type="ECO:0000313" key="2">
    <source>
        <dbReference type="EMBL" id="UVI38821.1"/>
    </source>
</evidence>
<gene>
    <name evidence="2" type="ORF">L1F33_11285</name>
</gene>
<dbReference type="EMBL" id="CP092471">
    <property type="protein sequence ID" value="UVI38821.1"/>
    <property type="molecule type" value="Genomic_DNA"/>
</dbReference>
<sequence length="293" mass="31802">MIARLLLFVWALLALAACQKAPTPAAEPDALPAIWEIAGADGEAEGWLFGTVHALPDDVPWRSARLERLLAQADTLVVEVAALDDADELGRTFTALAYDTPGPALAERVEPALRPRFEELLAQARMRRGQFDAMESWAAALSLAQVAQVGSVENGVDKALLRDFTGYDVVELEGAQAQLAIFDRLPENAQRELLNSVIEESGDAETQAKRLVESWRSGDLAGIKQLTNGGMLEDGELYEALLARRNRAWADRLEKLLSAPARPFVAVGAGHMVGPDGLPTLLEARGYTVRRVQ</sequence>
<proteinExistence type="predicted"/>
<accession>A0ABY5T0G7</accession>
<dbReference type="InterPro" id="IPR047111">
    <property type="entry name" value="YbaP-like"/>
</dbReference>
<dbReference type="PANTHER" id="PTHR40590:SF1">
    <property type="entry name" value="CYTOPLASMIC PROTEIN"/>
    <property type="match status" value="1"/>
</dbReference>
<protein>
    <submittedName>
        <fullName evidence="2">TraB/GumN family protein</fullName>
    </submittedName>
</protein>
<evidence type="ECO:0000313" key="3">
    <source>
        <dbReference type="Proteomes" id="UP001065265"/>
    </source>
</evidence>
<feature type="signal peptide" evidence="1">
    <location>
        <begin position="1"/>
        <end position="16"/>
    </location>
</feature>